<gene>
    <name evidence="3" type="ORF">HGRIS_003156</name>
</gene>
<comment type="caution">
    <text evidence="3">The sequence shown here is derived from an EMBL/GenBank/DDBJ whole genome shotgun (WGS) entry which is preliminary data.</text>
</comment>
<keyword evidence="1" id="KW-0812">Transmembrane</keyword>
<dbReference type="EMBL" id="JASNQZ010000006">
    <property type="protein sequence ID" value="KAL0957058.1"/>
    <property type="molecule type" value="Genomic_DNA"/>
</dbReference>
<sequence length="246" mass="27018">MKFATLQCLVFGAGLVAATPLRVIMLSSHSEVTTGLRFGMPVAHINPHVAQIVDPMNKITTTPSEAGPQMHKGAMRRPCHSKAIGLSNTFRKILGLPLIEDNPSGSNVHGGMVRILPFVGTPNVMVNTNTEISTPPVIRPLHFLKQKNASFMRRLHFALMALGPWEGRAVAFVLGCGIGVLLRMIWVLVVISYRSVRGETEDPTEYQHVVYEYVDDAEEIFVAPPSYVLADEKHPIEDETTKAPSN</sequence>
<feature type="transmembrane region" description="Helical" evidence="1">
    <location>
        <begin position="169"/>
        <end position="191"/>
    </location>
</feature>
<keyword evidence="1" id="KW-0472">Membrane</keyword>
<keyword evidence="2" id="KW-0732">Signal</keyword>
<evidence type="ECO:0000256" key="1">
    <source>
        <dbReference type="SAM" id="Phobius"/>
    </source>
</evidence>
<dbReference type="Proteomes" id="UP001556367">
    <property type="component" value="Unassembled WGS sequence"/>
</dbReference>
<reference evidence="4" key="1">
    <citation type="submission" date="2024-06" db="EMBL/GenBank/DDBJ databases">
        <title>Multi-omics analyses provide insights into the biosynthesis of the anticancer antibiotic pleurotin in Hohenbuehelia grisea.</title>
        <authorList>
            <person name="Weaver J.A."/>
            <person name="Alberti F."/>
        </authorList>
    </citation>
    <scope>NUCLEOTIDE SEQUENCE [LARGE SCALE GENOMIC DNA]</scope>
    <source>
        <strain evidence="4">T-177</strain>
    </source>
</reference>
<organism evidence="3 4">
    <name type="scientific">Hohenbuehelia grisea</name>
    <dbReference type="NCBI Taxonomy" id="104357"/>
    <lineage>
        <taxon>Eukaryota</taxon>
        <taxon>Fungi</taxon>
        <taxon>Dikarya</taxon>
        <taxon>Basidiomycota</taxon>
        <taxon>Agaricomycotina</taxon>
        <taxon>Agaricomycetes</taxon>
        <taxon>Agaricomycetidae</taxon>
        <taxon>Agaricales</taxon>
        <taxon>Pleurotineae</taxon>
        <taxon>Pleurotaceae</taxon>
        <taxon>Hohenbuehelia</taxon>
    </lineage>
</organism>
<feature type="chain" id="PRO_5046659766" evidence="2">
    <location>
        <begin position="19"/>
        <end position="246"/>
    </location>
</feature>
<keyword evidence="4" id="KW-1185">Reference proteome</keyword>
<protein>
    <submittedName>
        <fullName evidence="3">Uncharacterized protein</fullName>
    </submittedName>
</protein>
<evidence type="ECO:0000313" key="3">
    <source>
        <dbReference type="EMBL" id="KAL0957058.1"/>
    </source>
</evidence>
<proteinExistence type="predicted"/>
<feature type="signal peptide" evidence="2">
    <location>
        <begin position="1"/>
        <end position="18"/>
    </location>
</feature>
<name>A0ABR3JNV8_9AGAR</name>
<evidence type="ECO:0000256" key="2">
    <source>
        <dbReference type="SAM" id="SignalP"/>
    </source>
</evidence>
<keyword evidence="1" id="KW-1133">Transmembrane helix</keyword>
<evidence type="ECO:0000313" key="4">
    <source>
        <dbReference type="Proteomes" id="UP001556367"/>
    </source>
</evidence>
<accession>A0ABR3JNV8</accession>